<gene>
    <name evidence="9" type="ORF">FB567DRAFT_193221</name>
</gene>
<dbReference type="Proteomes" id="UP000813461">
    <property type="component" value="Unassembled WGS sequence"/>
</dbReference>
<protein>
    <recommendedName>
        <fullName evidence="8">Zn(2)-C6 fungal-type domain-containing protein</fullName>
    </recommendedName>
</protein>
<reference evidence="9" key="1">
    <citation type="journal article" date="2021" name="Nat. Commun.">
        <title>Genetic determinants of endophytism in the Arabidopsis root mycobiome.</title>
        <authorList>
            <person name="Mesny F."/>
            <person name="Miyauchi S."/>
            <person name="Thiergart T."/>
            <person name="Pickel B."/>
            <person name="Atanasova L."/>
            <person name="Karlsson M."/>
            <person name="Huettel B."/>
            <person name="Barry K.W."/>
            <person name="Haridas S."/>
            <person name="Chen C."/>
            <person name="Bauer D."/>
            <person name="Andreopoulos W."/>
            <person name="Pangilinan J."/>
            <person name="LaButti K."/>
            <person name="Riley R."/>
            <person name="Lipzen A."/>
            <person name="Clum A."/>
            <person name="Drula E."/>
            <person name="Henrissat B."/>
            <person name="Kohler A."/>
            <person name="Grigoriev I.V."/>
            <person name="Martin F.M."/>
            <person name="Hacquard S."/>
        </authorList>
    </citation>
    <scope>NUCLEOTIDE SEQUENCE</scope>
    <source>
        <strain evidence="9">MPI-SDFR-AT-0120</strain>
    </source>
</reference>
<name>A0A8K0QXY2_9PLEO</name>
<dbReference type="PANTHER" id="PTHR40626">
    <property type="entry name" value="MIP31509P"/>
    <property type="match status" value="1"/>
</dbReference>
<dbReference type="EMBL" id="JAGMVJ010000021">
    <property type="protein sequence ID" value="KAH7074301.1"/>
    <property type="molecule type" value="Genomic_DNA"/>
</dbReference>
<dbReference type="AlphaFoldDB" id="A0A8K0QXY2"/>
<dbReference type="InterPro" id="IPR051059">
    <property type="entry name" value="VerF-like"/>
</dbReference>
<evidence type="ECO:0000313" key="9">
    <source>
        <dbReference type="EMBL" id="KAH7074301.1"/>
    </source>
</evidence>
<keyword evidence="3" id="KW-0677">Repeat</keyword>
<feature type="domain" description="Zn(2)-C6 fungal-type" evidence="8">
    <location>
        <begin position="54"/>
        <end position="83"/>
    </location>
</feature>
<sequence length="694" mass="78578">MVGEKDRFTCTFCYRGFTRGDALKRHWGTCKVRRERDIAVPEAQLKIRGRKPRACDTCSRMKRACTTDRPCRPCLQRNYECTYTLKEARSPSMAHTVMSEPSTIEPDSSSFDLDMFESVFNAMDQSSERHASSSPTSPNALTILEPHNPQNNFDLADWDITWAAYEENSLAASLSHRPTDLNIEVLIQFPFLDKFTKASGFVNSFECGSVDRRSLAALEWSGWAPCGQPSTKRKTCDDAAESWIEIAESILVQSPEPNEVDSRNIGLSLGKTHEIVSWIRNATINKPRRSIIASTWSISLETMCYEFFNPTNLQRYLALFWTGWYHNWPTIHRPSFDINSTSPSLIAAMVVVGACLSADDRDRAIAQLWFNTVEELVFDDDVFSLAEPSHVWQNPDMKNQRKYHIDVLQAAYCVCLYQTWEGSKQSRKRVLRQRFSSLVFLTRDIGLAQASLKTVDTSNLESFDWEEYITRESLIRLACYVFAIDSAFAQFYRHPPRMTVLEMTSDLASPDTCFSATTAEECFVFLKTWRSAFQPPANNLTLSGAVEALCEPQTSKTSEFRRAFEALSVLDMFTIVSALFSQVFHLELSLAKSAASVEESALSIALRQWRDLWPSANRDAELAGLTVGEAANPHPHGIGFIKHAPEYWLLTHLILERRLKQGEPIGKRLSVSYVDGEKTEIKALLPDLQTLGIS</sequence>
<evidence type="ECO:0000256" key="7">
    <source>
        <dbReference type="SAM" id="MobiDB-lite"/>
    </source>
</evidence>
<dbReference type="GO" id="GO:0000978">
    <property type="term" value="F:RNA polymerase II cis-regulatory region sequence-specific DNA binding"/>
    <property type="evidence" value="ECO:0007669"/>
    <property type="project" value="InterPro"/>
</dbReference>
<dbReference type="GO" id="GO:0000785">
    <property type="term" value="C:chromatin"/>
    <property type="evidence" value="ECO:0007669"/>
    <property type="project" value="TreeGrafter"/>
</dbReference>
<evidence type="ECO:0000256" key="4">
    <source>
        <dbReference type="ARBA" id="ARBA00022771"/>
    </source>
</evidence>
<accession>A0A8K0QXY2</accession>
<evidence type="ECO:0000256" key="1">
    <source>
        <dbReference type="ARBA" id="ARBA00004123"/>
    </source>
</evidence>
<keyword evidence="10" id="KW-1185">Reference proteome</keyword>
<evidence type="ECO:0000259" key="8">
    <source>
        <dbReference type="PROSITE" id="PS50048"/>
    </source>
</evidence>
<comment type="subcellular location">
    <subcellularLocation>
        <location evidence="1">Nucleus</location>
    </subcellularLocation>
</comment>
<dbReference type="SMART" id="SM00066">
    <property type="entry name" value="GAL4"/>
    <property type="match status" value="1"/>
</dbReference>
<dbReference type="CDD" id="cd12148">
    <property type="entry name" value="fungal_TF_MHR"/>
    <property type="match status" value="1"/>
</dbReference>
<dbReference type="Pfam" id="PF00172">
    <property type="entry name" value="Zn_clus"/>
    <property type="match status" value="1"/>
</dbReference>
<dbReference type="PROSITE" id="PS50048">
    <property type="entry name" value="ZN2_CY6_FUNGAL_2"/>
    <property type="match status" value="1"/>
</dbReference>
<dbReference type="InterPro" id="IPR001138">
    <property type="entry name" value="Zn2Cys6_DnaBD"/>
</dbReference>
<evidence type="ECO:0000256" key="2">
    <source>
        <dbReference type="ARBA" id="ARBA00022723"/>
    </source>
</evidence>
<comment type="caution">
    <text evidence="9">The sequence shown here is derived from an EMBL/GenBank/DDBJ whole genome shotgun (WGS) entry which is preliminary data.</text>
</comment>
<dbReference type="GO" id="GO:0006351">
    <property type="term" value="P:DNA-templated transcription"/>
    <property type="evidence" value="ECO:0007669"/>
    <property type="project" value="InterPro"/>
</dbReference>
<dbReference type="GO" id="GO:0005634">
    <property type="term" value="C:nucleus"/>
    <property type="evidence" value="ECO:0007669"/>
    <property type="project" value="UniProtKB-SubCell"/>
</dbReference>
<dbReference type="PANTHER" id="PTHR40626:SF3">
    <property type="entry name" value="TRANSCRIPTION FACTOR WITH C2H2 AND ZN(2)-CYS(6) DNA BINDING DOMAIN (EUROFUNG)-RELATED"/>
    <property type="match status" value="1"/>
</dbReference>
<dbReference type="GO" id="GO:0000981">
    <property type="term" value="F:DNA-binding transcription factor activity, RNA polymerase II-specific"/>
    <property type="evidence" value="ECO:0007669"/>
    <property type="project" value="InterPro"/>
</dbReference>
<dbReference type="Pfam" id="PF04082">
    <property type="entry name" value="Fungal_trans"/>
    <property type="match status" value="1"/>
</dbReference>
<proteinExistence type="predicted"/>
<dbReference type="SUPFAM" id="SSF57701">
    <property type="entry name" value="Zn2/Cys6 DNA-binding domain"/>
    <property type="match status" value="1"/>
</dbReference>
<evidence type="ECO:0000313" key="10">
    <source>
        <dbReference type="Proteomes" id="UP000813461"/>
    </source>
</evidence>
<dbReference type="Gene3D" id="4.10.240.10">
    <property type="entry name" value="Zn(2)-C6 fungal-type DNA-binding domain"/>
    <property type="match status" value="1"/>
</dbReference>
<dbReference type="InterPro" id="IPR036864">
    <property type="entry name" value="Zn2-C6_fun-type_DNA-bd_sf"/>
</dbReference>
<keyword evidence="2" id="KW-0479">Metal-binding</keyword>
<keyword evidence="4" id="KW-0863">Zinc-finger</keyword>
<organism evidence="9 10">
    <name type="scientific">Paraphoma chrysanthemicola</name>
    <dbReference type="NCBI Taxonomy" id="798071"/>
    <lineage>
        <taxon>Eukaryota</taxon>
        <taxon>Fungi</taxon>
        <taxon>Dikarya</taxon>
        <taxon>Ascomycota</taxon>
        <taxon>Pezizomycotina</taxon>
        <taxon>Dothideomycetes</taxon>
        <taxon>Pleosporomycetidae</taxon>
        <taxon>Pleosporales</taxon>
        <taxon>Pleosporineae</taxon>
        <taxon>Phaeosphaeriaceae</taxon>
        <taxon>Paraphoma</taxon>
    </lineage>
</organism>
<keyword evidence="5" id="KW-0862">Zinc</keyword>
<dbReference type="OrthoDB" id="654211at2759"/>
<dbReference type="GO" id="GO:0008270">
    <property type="term" value="F:zinc ion binding"/>
    <property type="evidence" value="ECO:0007669"/>
    <property type="project" value="UniProtKB-KW"/>
</dbReference>
<dbReference type="PROSITE" id="PS00463">
    <property type="entry name" value="ZN2_CY6_FUNGAL_1"/>
    <property type="match status" value="1"/>
</dbReference>
<evidence type="ECO:0000256" key="5">
    <source>
        <dbReference type="ARBA" id="ARBA00022833"/>
    </source>
</evidence>
<dbReference type="CDD" id="cd00067">
    <property type="entry name" value="GAL4"/>
    <property type="match status" value="1"/>
</dbReference>
<keyword evidence="6" id="KW-0539">Nucleus</keyword>
<feature type="region of interest" description="Disordered" evidence="7">
    <location>
        <begin position="124"/>
        <end position="146"/>
    </location>
</feature>
<evidence type="ECO:0000256" key="3">
    <source>
        <dbReference type="ARBA" id="ARBA00022737"/>
    </source>
</evidence>
<evidence type="ECO:0000256" key="6">
    <source>
        <dbReference type="ARBA" id="ARBA00023242"/>
    </source>
</evidence>
<dbReference type="InterPro" id="IPR007219">
    <property type="entry name" value="XnlR_reg_dom"/>
</dbReference>